<gene>
    <name evidence="3" type="ORF">AARE701A_LOCUS8376</name>
</gene>
<feature type="region of interest" description="Disordered" evidence="1">
    <location>
        <begin position="1"/>
        <end position="21"/>
    </location>
</feature>
<dbReference type="InterPro" id="IPR005607">
    <property type="entry name" value="BSD_dom"/>
</dbReference>
<organism evidence="3 4">
    <name type="scientific">Arabidopsis arenosa</name>
    <name type="common">Sand rock-cress</name>
    <name type="synonym">Cardaminopsis arenosa</name>
    <dbReference type="NCBI Taxonomy" id="38785"/>
    <lineage>
        <taxon>Eukaryota</taxon>
        <taxon>Viridiplantae</taxon>
        <taxon>Streptophyta</taxon>
        <taxon>Embryophyta</taxon>
        <taxon>Tracheophyta</taxon>
        <taxon>Spermatophyta</taxon>
        <taxon>Magnoliopsida</taxon>
        <taxon>eudicotyledons</taxon>
        <taxon>Gunneridae</taxon>
        <taxon>Pentapetalae</taxon>
        <taxon>rosids</taxon>
        <taxon>malvids</taxon>
        <taxon>Brassicales</taxon>
        <taxon>Brassicaceae</taxon>
        <taxon>Camelineae</taxon>
        <taxon>Arabidopsis</taxon>
    </lineage>
</organism>
<dbReference type="FunFam" id="1.10.3970.10:FF:000005">
    <property type="entry name" value="BSD domain-containing protein C22A12.14c"/>
    <property type="match status" value="1"/>
</dbReference>
<dbReference type="Pfam" id="PF03909">
    <property type="entry name" value="BSD"/>
    <property type="match status" value="1"/>
</dbReference>
<evidence type="ECO:0000313" key="3">
    <source>
        <dbReference type="EMBL" id="CAE5977302.1"/>
    </source>
</evidence>
<dbReference type="SMART" id="SM00751">
    <property type="entry name" value="BSD"/>
    <property type="match status" value="1"/>
</dbReference>
<evidence type="ECO:0000259" key="2">
    <source>
        <dbReference type="PROSITE" id="PS50858"/>
    </source>
</evidence>
<dbReference type="Proteomes" id="UP000682877">
    <property type="component" value="Chromosome 3"/>
</dbReference>
<reference evidence="3" key="1">
    <citation type="submission" date="2021-01" db="EMBL/GenBank/DDBJ databases">
        <authorList>
            <person name="Bezrukov I."/>
        </authorList>
    </citation>
    <scope>NUCLEOTIDE SEQUENCE</scope>
</reference>
<evidence type="ECO:0000256" key="1">
    <source>
        <dbReference type="SAM" id="MobiDB-lite"/>
    </source>
</evidence>
<proteinExistence type="predicted"/>
<dbReference type="PANTHER" id="PTHR16019:SF24">
    <property type="entry name" value="BSD DOMAIN-CONTAINING PROTEIN"/>
    <property type="match status" value="1"/>
</dbReference>
<feature type="compositionally biased region" description="Polar residues" evidence="1">
    <location>
        <begin position="8"/>
        <end position="21"/>
    </location>
</feature>
<dbReference type="Gene3D" id="1.10.3970.10">
    <property type="entry name" value="BSD domain"/>
    <property type="match status" value="1"/>
</dbReference>
<feature type="region of interest" description="Disordered" evidence="1">
    <location>
        <begin position="257"/>
        <end position="283"/>
    </location>
</feature>
<dbReference type="AlphaFoldDB" id="A0A8S1ZYS7"/>
<feature type="compositionally biased region" description="Basic and acidic residues" evidence="1">
    <location>
        <begin position="257"/>
        <end position="266"/>
    </location>
</feature>
<sequence>MDHHHQQQSDSPIDEPTNSSSSWSFGNLIKTLATKSESVIGSYRRDFEEFGSELKKETSIIRRVASRLPDSLEIGAAVASESLESVGQVIDDIGATVWKSTAKIISHGKESLKPDRDRTNQGLSVKPYSRFEMMLLAIQSDKGTFVREPDDLSDFENWSLGFKLEEKRNEIVDLINGNKGVKEIYEEIVPVEVDAETFWRRYFYKVYKLELVEEARVKLVKRAISGEEDEDLSWDLDEKDSEIGSENVVLEEEKVESREVSSKDSDYSVISTQPSLPEVEDLGWDKMEEDVRSNEERSLEVGQGIVERSGWRRRVSVAVEEEEDLSWDIEDEDDDSVHQQ</sequence>
<dbReference type="GO" id="GO:0005737">
    <property type="term" value="C:cytoplasm"/>
    <property type="evidence" value="ECO:0007669"/>
    <property type="project" value="TreeGrafter"/>
</dbReference>
<name>A0A8S1ZYS7_ARAAE</name>
<keyword evidence="4" id="KW-1185">Reference proteome</keyword>
<dbReference type="PANTHER" id="PTHR16019">
    <property type="entry name" value="SYNAPSE-ASSOCIATED PROTEIN"/>
    <property type="match status" value="1"/>
</dbReference>
<accession>A0A8S1ZYS7</accession>
<evidence type="ECO:0000313" key="4">
    <source>
        <dbReference type="Proteomes" id="UP000682877"/>
    </source>
</evidence>
<dbReference type="EMBL" id="LR999453">
    <property type="protein sequence ID" value="CAE5977302.1"/>
    <property type="molecule type" value="Genomic_DNA"/>
</dbReference>
<dbReference type="PROSITE" id="PS50858">
    <property type="entry name" value="BSD"/>
    <property type="match status" value="1"/>
</dbReference>
<protein>
    <recommendedName>
        <fullName evidence="2">BSD domain-containing protein</fullName>
    </recommendedName>
</protein>
<dbReference type="InterPro" id="IPR051494">
    <property type="entry name" value="BSD_domain-containing"/>
</dbReference>
<feature type="domain" description="BSD" evidence="2">
    <location>
        <begin position="158"/>
        <end position="210"/>
    </location>
</feature>
<dbReference type="InterPro" id="IPR035925">
    <property type="entry name" value="BSD_dom_sf"/>
</dbReference>
<dbReference type="SUPFAM" id="SSF140383">
    <property type="entry name" value="BSD domain-like"/>
    <property type="match status" value="1"/>
</dbReference>